<dbReference type="Gramene" id="Manes.10G142700.3.v8.1">
    <property type="protein sequence ID" value="Manes.10G142700.3.v8.1.CDS"/>
    <property type="gene ID" value="Manes.10G142700.v8.1"/>
</dbReference>
<evidence type="ECO:0000256" key="2">
    <source>
        <dbReference type="ARBA" id="ARBA00009087"/>
    </source>
</evidence>
<dbReference type="InterPro" id="IPR039754">
    <property type="entry name" value="Esf1"/>
</dbReference>
<evidence type="ECO:0000256" key="4">
    <source>
        <dbReference type="ARBA" id="ARBA00023242"/>
    </source>
</evidence>
<feature type="region of interest" description="Disordered" evidence="5">
    <location>
        <begin position="403"/>
        <end position="427"/>
    </location>
</feature>
<feature type="compositionally biased region" description="Acidic residues" evidence="5">
    <location>
        <begin position="405"/>
        <end position="417"/>
    </location>
</feature>
<organism evidence="8 9">
    <name type="scientific">Manihot esculenta</name>
    <name type="common">Cassava</name>
    <name type="synonym">Jatropha manihot</name>
    <dbReference type="NCBI Taxonomy" id="3983"/>
    <lineage>
        <taxon>Eukaryota</taxon>
        <taxon>Viridiplantae</taxon>
        <taxon>Streptophyta</taxon>
        <taxon>Embryophyta</taxon>
        <taxon>Tracheophyta</taxon>
        <taxon>Spermatophyta</taxon>
        <taxon>Magnoliopsida</taxon>
        <taxon>eudicotyledons</taxon>
        <taxon>Gunneridae</taxon>
        <taxon>Pentapetalae</taxon>
        <taxon>rosids</taxon>
        <taxon>fabids</taxon>
        <taxon>Malpighiales</taxon>
        <taxon>Euphorbiaceae</taxon>
        <taxon>Crotonoideae</taxon>
        <taxon>Manihoteae</taxon>
        <taxon>Manihot</taxon>
    </lineage>
</organism>
<proteinExistence type="inferred from homology"/>
<feature type="domain" description="NUC153" evidence="6">
    <location>
        <begin position="606"/>
        <end position="631"/>
    </location>
</feature>
<feature type="compositionally biased region" description="Basic and acidic residues" evidence="5">
    <location>
        <begin position="100"/>
        <end position="110"/>
    </location>
</feature>
<name>A0A2C9V6D8_MANES</name>
<feature type="compositionally biased region" description="Acidic residues" evidence="5">
    <location>
        <begin position="445"/>
        <end position="455"/>
    </location>
</feature>
<evidence type="ECO:0000313" key="8">
    <source>
        <dbReference type="EMBL" id="OAY40022.1"/>
    </source>
</evidence>
<dbReference type="STRING" id="3983.A0A2C9V6D8"/>
<keyword evidence="3" id="KW-0175">Coiled coil</keyword>
<dbReference type="PANTHER" id="PTHR12202:SF0">
    <property type="entry name" value="ESF1 HOMOLOG"/>
    <property type="match status" value="1"/>
</dbReference>
<dbReference type="Gramene" id="Manes.10G142700.4.v8.1">
    <property type="protein sequence ID" value="Manes.10G142700.4.v8.1.CDS"/>
    <property type="gene ID" value="Manes.10G142700.v8.1"/>
</dbReference>
<comment type="caution">
    <text evidence="8">The sequence shown here is derived from an EMBL/GenBank/DDBJ whole genome shotgun (WGS) entry which is preliminary data.</text>
</comment>
<evidence type="ECO:0000259" key="6">
    <source>
        <dbReference type="Pfam" id="PF08159"/>
    </source>
</evidence>
<dbReference type="GO" id="GO:0003723">
    <property type="term" value="F:RNA binding"/>
    <property type="evidence" value="ECO:0000318"/>
    <property type="project" value="GO_Central"/>
</dbReference>
<dbReference type="OrthoDB" id="431825at2759"/>
<feature type="compositionally biased region" description="Basic and acidic residues" evidence="5">
    <location>
        <begin position="120"/>
        <end position="138"/>
    </location>
</feature>
<evidence type="ECO:0000313" key="9">
    <source>
        <dbReference type="Proteomes" id="UP000091857"/>
    </source>
</evidence>
<feature type="region of interest" description="Disordered" evidence="5">
    <location>
        <begin position="1"/>
        <end position="47"/>
    </location>
</feature>
<dbReference type="GO" id="GO:0006364">
    <property type="term" value="P:rRNA processing"/>
    <property type="evidence" value="ECO:0000318"/>
    <property type="project" value="GO_Central"/>
</dbReference>
<feature type="region of interest" description="Disordered" evidence="5">
    <location>
        <begin position="699"/>
        <end position="727"/>
    </location>
</feature>
<feature type="compositionally biased region" description="Low complexity" evidence="5">
    <location>
        <begin position="156"/>
        <end position="168"/>
    </location>
</feature>
<keyword evidence="4" id="KW-0539">Nucleus</keyword>
<feature type="compositionally biased region" description="Basic residues" evidence="5">
    <location>
        <begin position="579"/>
        <end position="589"/>
    </location>
</feature>
<feature type="domain" description="ESF1 RRM" evidence="7">
    <location>
        <begin position="207"/>
        <end position="350"/>
    </location>
</feature>
<evidence type="ECO:0000259" key="7">
    <source>
        <dbReference type="Pfam" id="PF25121"/>
    </source>
</evidence>
<dbReference type="Pfam" id="PF25121">
    <property type="entry name" value="RRM_ESF1"/>
    <property type="match status" value="1"/>
</dbReference>
<feature type="compositionally biased region" description="Basic and acidic residues" evidence="5">
    <location>
        <begin position="711"/>
        <end position="727"/>
    </location>
</feature>
<feature type="region of interest" description="Disordered" evidence="5">
    <location>
        <begin position="637"/>
        <end position="683"/>
    </location>
</feature>
<protein>
    <submittedName>
        <fullName evidence="8">Uncharacterized protein</fullName>
    </submittedName>
</protein>
<feature type="compositionally biased region" description="Basic and acidic residues" evidence="5">
    <location>
        <begin position="669"/>
        <end position="683"/>
    </location>
</feature>
<evidence type="ECO:0000256" key="5">
    <source>
        <dbReference type="SAM" id="MobiDB-lite"/>
    </source>
</evidence>
<reference evidence="9" key="1">
    <citation type="journal article" date="2016" name="Nat. Biotechnol.">
        <title>Sequencing wild and cultivated cassava and related species reveals extensive interspecific hybridization and genetic diversity.</title>
        <authorList>
            <person name="Bredeson J.V."/>
            <person name="Lyons J.B."/>
            <person name="Prochnik S.E."/>
            <person name="Wu G.A."/>
            <person name="Ha C.M."/>
            <person name="Edsinger-Gonzales E."/>
            <person name="Grimwood J."/>
            <person name="Schmutz J."/>
            <person name="Rabbi I.Y."/>
            <person name="Egesi C."/>
            <person name="Nauluvula P."/>
            <person name="Lebot V."/>
            <person name="Ndunguru J."/>
            <person name="Mkamilo G."/>
            <person name="Bart R.S."/>
            <person name="Setter T.L."/>
            <person name="Gleadow R.M."/>
            <person name="Kulakow P."/>
            <person name="Ferguson M.E."/>
            <person name="Rounsley S."/>
            <person name="Rokhsar D.S."/>
        </authorList>
    </citation>
    <scope>NUCLEOTIDE SEQUENCE [LARGE SCALE GENOMIC DNA]</scope>
    <source>
        <strain evidence="9">cv. AM560-2</strain>
    </source>
</reference>
<comment type="subcellular location">
    <subcellularLocation>
        <location evidence="1">Nucleus</location>
        <location evidence="1">Nucleolus</location>
    </subcellularLocation>
</comment>
<feature type="region of interest" description="Disordered" evidence="5">
    <location>
        <begin position="263"/>
        <end position="285"/>
    </location>
</feature>
<dbReference type="EMBL" id="CM004396">
    <property type="protein sequence ID" value="OAY40022.1"/>
    <property type="molecule type" value="Genomic_DNA"/>
</dbReference>
<dbReference type="Proteomes" id="UP000091857">
    <property type="component" value="Chromosome 10"/>
</dbReference>
<feature type="region of interest" description="Disordered" evidence="5">
    <location>
        <begin position="569"/>
        <end position="606"/>
    </location>
</feature>
<feature type="compositionally biased region" description="Basic and acidic residues" evidence="5">
    <location>
        <begin position="535"/>
        <end position="554"/>
    </location>
</feature>
<feature type="compositionally biased region" description="Acidic residues" evidence="5">
    <location>
        <begin position="266"/>
        <end position="285"/>
    </location>
</feature>
<feature type="compositionally biased region" description="Acidic residues" evidence="5">
    <location>
        <begin position="506"/>
        <end position="524"/>
    </location>
</feature>
<sequence>MGSKNTDYKESKEKKKKNKPTKDLDAKNNDKIHHEGGGGRKIIADPRFASVHSDPRFQKVTKQKSKVAIDSRFNRMFTDKNFASSSAKLDKRGKPKKHKSESSLRHYYRIEDEEGEDNDDRMKEIEKKLKIVNDKDNSGEEVEEESEEELEKLDLAAEGSESSSQSEASDSEVDAESTTDEEDEEVFYEDDLSEVEVENIPTIEDGTRRLAIVNMDWRHVRAVDLYVILRSFLPKGGEILSLSVYPSEFGLQRMKEEELHGPVGLFDDENKDGDGGSDDDDEIDEEKLRAYEKSRLRYYYGVVECDSVSTAEHLYKACDGVEFERSSNVFDLRFVPDSMEFKHPPRDVATEAPASYEGLDFHTKALQHSNIPISWDEDEPQRVKTLKRKFNADQLAELELKEFLASDESESDEDENDAAIAEGESNKKSKKLDKYRALIQSADGSDVENEDEGQDMEITFNTGLEDISKHILEKRDKKSESVWEAHLREKREKKKARKKRSKYSSEDESSDADEEKEEPDDFFFEEPAIKKGKKECRAKSDKEGKKHQYTDKEAEASRAELELLLADDNGANNGVKGYNLKHKTAKGKKEKQVSDENKIPTGDYDDPRFSALFTSPLFSLDPTDPQFKRSAAYARQMALTQQKGDQLELEGGHKKRPTKSQVPANEPDANIKEQRSSDVLPSKKEKYEISSLVKSLKMKSKQIHLPSNGKTKKEEKFQPRGAKEMEKPELATLVQSVKKKAKAVQK</sequence>
<dbReference type="Pfam" id="PF08159">
    <property type="entry name" value="NUC153"/>
    <property type="match status" value="1"/>
</dbReference>
<dbReference type="AlphaFoldDB" id="A0A2C9V6D8"/>
<keyword evidence="9" id="KW-1185">Reference proteome</keyword>
<evidence type="ECO:0000256" key="3">
    <source>
        <dbReference type="ARBA" id="ARBA00023054"/>
    </source>
</evidence>
<feature type="compositionally biased region" description="Basic and acidic residues" evidence="5">
    <location>
        <begin position="466"/>
        <end position="490"/>
    </location>
</feature>
<feature type="compositionally biased region" description="Basic and acidic residues" evidence="5">
    <location>
        <begin position="20"/>
        <end position="44"/>
    </location>
</feature>
<dbReference type="PANTHER" id="PTHR12202">
    <property type="entry name" value="ESF1 HOMOLOG"/>
    <property type="match status" value="1"/>
</dbReference>
<comment type="similarity">
    <text evidence="2">Belongs to the ESF1 family.</text>
</comment>
<dbReference type="InterPro" id="IPR056750">
    <property type="entry name" value="RRM_ESF1"/>
</dbReference>
<feature type="compositionally biased region" description="Acidic residues" evidence="5">
    <location>
        <begin position="139"/>
        <end position="151"/>
    </location>
</feature>
<accession>A0A2C9V6D8</accession>
<feature type="region of interest" description="Disordered" evidence="5">
    <location>
        <begin position="77"/>
        <end position="192"/>
    </location>
</feature>
<feature type="compositionally biased region" description="Basic and acidic residues" evidence="5">
    <location>
        <begin position="1"/>
        <end position="13"/>
    </location>
</feature>
<dbReference type="GO" id="GO:0005730">
    <property type="term" value="C:nucleolus"/>
    <property type="evidence" value="ECO:0007669"/>
    <property type="project" value="UniProtKB-SubCell"/>
</dbReference>
<feature type="compositionally biased region" description="Acidic residues" evidence="5">
    <location>
        <begin position="169"/>
        <end position="192"/>
    </location>
</feature>
<evidence type="ECO:0000256" key="1">
    <source>
        <dbReference type="ARBA" id="ARBA00004604"/>
    </source>
</evidence>
<dbReference type="InterPro" id="IPR012580">
    <property type="entry name" value="NUC153"/>
</dbReference>
<gene>
    <name evidence="8" type="ORF">MANES_10G142700v8</name>
</gene>
<feature type="compositionally biased region" description="Basic residues" evidence="5">
    <location>
        <begin position="491"/>
        <end position="502"/>
    </location>
</feature>
<feature type="region of interest" description="Disordered" evidence="5">
    <location>
        <begin position="443"/>
        <end position="554"/>
    </location>
</feature>